<reference evidence="8" key="1">
    <citation type="journal article" date="2019" name="Int. J. Syst. Evol. Microbiol.">
        <title>The Global Catalogue of Microorganisms (GCM) 10K type strain sequencing project: providing services to taxonomists for standard genome sequencing and annotation.</title>
        <authorList>
            <consortium name="The Broad Institute Genomics Platform"/>
            <consortium name="The Broad Institute Genome Sequencing Center for Infectious Disease"/>
            <person name="Wu L."/>
            <person name="Ma J."/>
        </authorList>
    </citation>
    <scope>NUCLEOTIDE SEQUENCE [LARGE SCALE GENOMIC DNA]</scope>
    <source>
        <strain evidence="8">JCM 17442</strain>
    </source>
</reference>
<evidence type="ECO:0000313" key="8">
    <source>
        <dbReference type="Proteomes" id="UP001501594"/>
    </source>
</evidence>
<dbReference type="Proteomes" id="UP001501594">
    <property type="component" value="Unassembled WGS sequence"/>
</dbReference>
<proteinExistence type="inferred from homology"/>
<organism evidence="7 8">
    <name type="scientific">Frondihabitans peucedani</name>
    <dbReference type="NCBI Taxonomy" id="598626"/>
    <lineage>
        <taxon>Bacteria</taxon>
        <taxon>Bacillati</taxon>
        <taxon>Actinomycetota</taxon>
        <taxon>Actinomycetes</taxon>
        <taxon>Micrococcales</taxon>
        <taxon>Microbacteriaceae</taxon>
        <taxon>Frondihabitans</taxon>
    </lineage>
</organism>
<dbReference type="RefSeq" id="WP_344795652.1">
    <property type="nucleotide sequence ID" value="NZ_BAABAU010000001.1"/>
</dbReference>
<keyword evidence="3 4" id="KW-0687">Ribonucleoprotein</keyword>
<protein>
    <recommendedName>
        <fullName evidence="4">Large ribosomal subunit protein bL17</fullName>
    </recommendedName>
</protein>
<dbReference type="GO" id="GO:0005840">
    <property type="term" value="C:ribosome"/>
    <property type="evidence" value="ECO:0007669"/>
    <property type="project" value="UniProtKB-KW"/>
</dbReference>
<comment type="caution">
    <text evidence="7">The sequence shown here is derived from an EMBL/GenBank/DDBJ whole genome shotgun (WGS) entry which is preliminary data.</text>
</comment>
<dbReference type="PROSITE" id="PS01167">
    <property type="entry name" value="RIBOSOMAL_L17"/>
    <property type="match status" value="1"/>
</dbReference>
<feature type="region of interest" description="Disordered" evidence="6">
    <location>
        <begin position="122"/>
        <end position="217"/>
    </location>
</feature>
<sequence>MPKPTKGPRLGGGPAHERLLLANMAGQLFTHKSIKTTETKAKRLRPVAERLVTFAKRGDLHSRRRVQSILRNKEATHILFSEVAPLLELREGGYTRITKLGFRKGDNASMVQIELVLEPVSPKTKGAAKSSRSSAAAVPATTQALLDEPSDELTASDEAIIEATTEAPVDSDETPETTAELESESSDELTASDETIIEATTEAPADEAAADEGDAKK</sequence>
<evidence type="ECO:0000256" key="5">
    <source>
        <dbReference type="RuleBase" id="RU000660"/>
    </source>
</evidence>
<dbReference type="HAMAP" id="MF_01368">
    <property type="entry name" value="Ribosomal_bL17"/>
    <property type="match status" value="1"/>
</dbReference>
<dbReference type="SUPFAM" id="SSF64263">
    <property type="entry name" value="Prokaryotic ribosomal protein L17"/>
    <property type="match status" value="1"/>
</dbReference>
<name>A0ABP8E2G5_9MICO</name>
<accession>A0ABP8E2G5</accession>
<dbReference type="InterPro" id="IPR047859">
    <property type="entry name" value="Ribosomal_bL17_CS"/>
</dbReference>
<comment type="subunit">
    <text evidence="4">Part of the 50S ribosomal subunit. Contacts protein L32.</text>
</comment>
<gene>
    <name evidence="4 7" type="primary">rplQ</name>
    <name evidence="7" type="ORF">GCM10022256_20480</name>
</gene>
<dbReference type="PANTHER" id="PTHR14413">
    <property type="entry name" value="RIBOSOMAL PROTEIN L17"/>
    <property type="match status" value="1"/>
</dbReference>
<evidence type="ECO:0000256" key="3">
    <source>
        <dbReference type="ARBA" id="ARBA00023274"/>
    </source>
</evidence>
<dbReference type="PANTHER" id="PTHR14413:SF16">
    <property type="entry name" value="LARGE RIBOSOMAL SUBUNIT PROTEIN BL17M"/>
    <property type="match status" value="1"/>
</dbReference>
<dbReference type="InterPro" id="IPR036373">
    <property type="entry name" value="Ribosomal_bL17_sf"/>
</dbReference>
<evidence type="ECO:0000256" key="1">
    <source>
        <dbReference type="ARBA" id="ARBA00008777"/>
    </source>
</evidence>
<dbReference type="EMBL" id="BAABAU010000001">
    <property type="protein sequence ID" value="GAA4266436.1"/>
    <property type="molecule type" value="Genomic_DNA"/>
</dbReference>
<keyword evidence="8" id="KW-1185">Reference proteome</keyword>
<feature type="compositionally biased region" description="Acidic residues" evidence="6">
    <location>
        <begin position="204"/>
        <end position="217"/>
    </location>
</feature>
<feature type="compositionally biased region" description="Acidic residues" evidence="6">
    <location>
        <begin position="169"/>
        <end position="191"/>
    </location>
</feature>
<dbReference type="Gene3D" id="3.90.1030.10">
    <property type="entry name" value="Ribosomal protein L17"/>
    <property type="match status" value="1"/>
</dbReference>
<comment type="similarity">
    <text evidence="1 4 5">Belongs to the bacterial ribosomal protein bL17 family.</text>
</comment>
<evidence type="ECO:0000256" key="4">
    <source>
        <dbReference type="HAMAP-Rule" id="MF_01368"/>
    </source>
</evidence>
<dbReference type="NCBIfam" id="TIGR00059">
    <property type="entry name" value="L17"/>
    <property type="match status" value="1"/>
</dbReference>
<keyword evidence="2 4" id="KW-0689">Ribosomal protein</keyword>
<feature type="compositionally biased region" description="Low complexity" evidence="6">
    <location>
        <begin position="192"/>
        <end position="203"/>
    </location>
</feature>
<evidence type="ECO:0000313" key="7">
    <source>
        <dbReference type="EMBL" id="GAA4266436.1"/>
    </source>
</evidence>
<feature type="compositionally biased region" description="Low complexity" evidence="6">
    <location>
        <begin position="127"/>
        <end position="140"/>
    </location>
</feature>
<dbReference type="InterPro" id="IPR000456">
    <property type="entry name" value="Ribosomal_bL17"/>
</dbReference>
<dbReference type="Pfam" id="PF01196">
    <property type="entry name" value="Ribosomal_L17"/>
    <property type="match status" value="1"/>
</dbReference>
<evidence type="ECO:0000256" key="6">
    <source>
        <dbReference type="SAM" id="MobiDB-lite"/>
    </source>
</evidence>
<evidence type="ECO:0000256" key="2">
    <source>
        <dbReference type="ARBA" id="ARBA00022980"/>
    </source>
</evidence>